<evidence type="ECO:0000313" key="8">
    <source>
        <dbReference type="Proteomes" id="UP000886523"/>
    </source>
</evidence>
<dbReference type="InterPro" id="IPR007783">
    <property type="entry name" value="eIF3d"/>
</dbReference>
<comment type="function">
    <text evidence="5">mRNA cap-binding component of the eukaryotic translation initiation factor 3 (eIF-3) complex, which is involved in protein synthesis of a specialized repertoire of mRNAs and, together with other initiation factors, stimulates binding of mRNA and methionyl-tRNAi to the 40S ribosome. The eIF-3 complex specifically targets and initiates translation of a subset of mRNAs involved in cell proliferation. In the eIF-3 complex, eif3d specifically recognizes and binds the 7-methylguanosine cap of a subset of mRNAs.</text>
</comment>
<dbReference type="GO" id="GO:0016282">
    <property type="term" value="C:eukaryotic 43S preinitiation complex"/>
    <property type="evidence" value="ECO:0007669"/>
    <property type="project" value="UniProtKB-UniRule"/>
</dbReference>
<feature type="region of interest" description="Disordered" evidence="6">
    <location>
        <begin position="1"/>
        <end position="36"/>
    </location>
</feature>
<comment type="subcellular location">
    <subcellularLocation>
        <location evidence="5">Cytoplasm</location>
    </subcellularLocation>
</comment>
<evidence type="ECO:0000256" key="5">
    <source>
        <dbReference type="HAMAP-Rule" id="MF_03003"/>
    </source>
</evidence>
<proteinExistence type="inferred from homology"/>
<evidence type="ECO:0000313" key="7">
    <source>
        <dbReference type="EMBL" id="KAF9509860.1"/>
    </source>
</evidence>
<comment type="caution">
    <text evidence="7">The sequence shown here is derived from an EMBL/GenBank/DDBJ whole genome shotgun (WGS) entry which is preliminary data.</text>
</comment>
<dbReference type="AlphaFoldDB" id="A0A9P6DTR9"/>
<dbReference type="GO" id="GO:0098808">
    <property type="term" value="F:mRNA cap binding"/>
    <property type="evidence" value="ECO:0007669"/>
    <property type="project" value="UniProtKB-UniRule"/>
</dbReference>
<evidence type="ECO:0000256" key="6">
    <source>
        <dbReference type="SAM" id="MobiDB-lite"/>
    </source>
</evidence>
<evidence type="ECO:0000256" key="4">
    <source>
        <dbReference type="ARBA" id="ARBA00022917"/>
    </source>
</evidence>
<gene>
    <name evidence="7" type="ORF">BS47DRAFT_1377516</name>
</gene>
<dbReference type="EMBL" id="MU129027">
    <property type="protein sequence ID" value="KAF9509860.1"/>
    <property type="molecule type" value="Genomic_DNA"/>
</dbReference>
<dbReference type="GO" id="GO:0033290">
    <property type="term" value="C:eukaryotic 48S preinitiation complex"/>
    <property type="evidence" value="ECO:0007669"/>
    <property type="project" value="UniProtKB-UniRule"/>
</dbReference>
<evidence type="ECO:0000256" key="2">
    <source>
        <dbReference type="ARBA" id="ARBA00022540"/>
    </source>
</evidence>
<organism evidence="7 8">
    <name type="scientific">Hydnum rufescens UP504</name>
    <dbReference type="NCBI Taxonomy" id="1448309"/>
    <lineage>
        <taxon>Eukaryota</taxon>
        <taxon>Fungi</taxon>
        <taxon>Dikarya</taxon>
        <taxon>Basidiomycota</taxon>
        <taxon>Agaricomycotina</taxon>
        <taxon>Agaricomycetes</taxon>
        <taxon>Cantharellales</taxon>
        <taxon>Hydnaceae</taxon>
        <taxon>Hydnum</taxon>
    </lineage>
</organism>
<accession>A0A9P6DTR9</accession>
<dbReference type="GO" id="GO:0003743">
    <property type="term" value="F:translation initiation factor activity"/>
    <property type="evidence" value="ECO:0007669"/>
    <property type="project" value="UniProtKB-UniRule"/>
</dbReference>
<keyword evidence="2 5" id="KW-0396">Initiation factor</keyword>
<keyword evidence="4 5" id="KW-0648">Protein biosynthesis</keyword>
<dbReference type="OrthoDB" id="16538at2759"/>
<dbReference type="GO" id="GO:0001732">
    <property type="term" value="P:formation of cytoplasmic translation initiation complex"/>
    <property type="evidence" value="ECO:0007669"/>
    <property type="project" value="UniProtKB-UniRule"/>
</dbReference>
<dbReference type="Proteomes" id="UP000886523">
    <property type="component" value="Unassembled WGS sequence"/>
</dbReference>
<keyword evidence="8" id="KW-1185">Reference proteome</keyword>
<protein>
    <recommendedName>
        <fullName evidence="5">Eukaryotic translation initiation factor 3 subunit D</fullName>
        <shortName evidence="5">eIF3d</shortName>
    </recommendedName>
</protein>
<feature type="region of interest" description="RNA gate" evidence="5">
    <location>
        <begin position="296"/>
        <end position="310"/>
    </location>
</feature>
<dbReference type="PANTHER" id="PTHR12399">
    <property type="entry name" value="EUKARYOTIC TRANSLATION INITIATION FACTOR 3 SUBUNIT 7"/>
    <property type="match status" value="1"/>
</dbReference>
<feature type="compositionally biased region" description="Gly residues" evidence="6">
    <location>
        <begin position="107"/>
        <end position="132"/>
    </location>
</feature>
<feature type="region of interest" description="Disordered" evidence="6">
    <location>
        <begin position="51"/>
        <end position="86"/>
    </location>
</feature>
<dbReference type="PANTHER" id="PTHR12399:SF0">
    <property type="entry name" value="EUKARYOTIC TRANSLATION INITIATION FACTOR 3 SUBUNIT D"/>
    <property type="match status" value="1"/>
</dbReference>
<dbReference type="PIRSF" id="PIRSF016281">
    <property type="entry name" value="EIF-3_zeta"/>
    <property type="match status" value="1"/>
</dbReference>
<feature type="compositionally biased region" description="Basic and acidic residues" evidence="6">
    <location>
        <begin position="158"/>
        <end position="170"/>
    </location>
</feature>
<comment type="similarity">
    <text evidence="5">Belongs to the eIF-3 subunit D family.</text>
</comment>
<keyword evidence="1 5" id="KW-0963">Cytoplasm</keyword>
<dbReference type="Pfam" id="PF05091">
    <property type="entry name" value="eIF-3_zeta"/>
    <property type="match status" value="1"/>
</dbReference>
<dbReference type="GO" id="GO:0002191">
    <property type="term" value="P:cap-dependent translational initiation"/>
    <property type="evidence" value="ECO:0007669"/>
    <property type="project" value="UniProtKB-UniRule"/>
</dbReference>
<name>A0A9P6DTR9_9AGAM</name>
<sequence>MGEPFSLPPLQDSDKTWGPSSSNISDQFRDIPYAPYSKSDKLGRFADWNDVEPRGGATNPTATAVVGANRGGAPGARYQGGRQRDGPQAYGAGTANSFAYFHVGVARRGGPGGPSRGRGGARGTLGQRGGTLRGSFRGNAYPSNRPGANARGGVRRPGWRDWDKPSRVRESSVPISPNWSLLEEIDFSRLSKLRLDVHQPETLDTYGRLFAYDKAYDRITTKAEKPLQILDRIRYNPTTSDDLVIQQLAADNVATLYATDNILSLLMCSPRSVYPWDIIIVKEGDKLFFDKRDGGPFDFISVNENASDPPLETDKESINSPGSLSLEATYVDHNFSFQAVREDVPLELPKPNPFYGPDETEPLASCAYRYRLFDLSISEEETFNLVVRTQIDAYIPSGGKGPDSFLTLKTLNEFDSRAQGAGGAPDWRSKLDSQRGAVVSTEMKNNSAKLAKWAVQSVLAGSDGIKIGYVSRVNPRENTRHVILSTQTVRPIDFAAQLNVSLSNGWGIVRTVADLCMKQPDGKYLLVKDPNKPVVRLYAIPAHTFTGEDEEEGFEVEGEEPEGTA</sequence>
<evidence type="ECO:0000256" key="1">
    <source>
        <dbReference type="ARBA" id="ARBA00022490"/>
    </source>
</evidence>
<dbReference type="GO" id="GO:0005852">
    <property type="term" value="C:eukaryotic translation initiation factor 3 complex"/>
    <property type="evidence" value="ECO:0007669"/>
    <property type="project" value="UniProtKB-UniRule"/>
</dbReference>
<keyword evidence="3" id="KW-0694">RNA-binding</keyword>
<dbReference type="HAMAP" id="MF_03003">
    <property type="entry name" value="eIF3d"/>
    <property type="match status" value="1"/>
</dbReference>
<evidence type="ECO:0000256" key="3">
    <source>
        <dbReference type="ARBA" id="ARBA00022884"/>
    </source>
</evidence>
<comment type="subunit">
    <text evidence="5">Component of the eukaryotic translation initiation factor 3 (eIF-3) complex.</text>
</comment>
<reference evidence="7" key="1">
    <citation type="journal article" date="2020" name="Nat. Commun.">
        <title>Large-scale genome sequencing of mycorrhizal fungi provides insights into the early evolution of symbiotic traits.</title>
        <authorList>
            <person name="Miyauchi S."/>
            <person name="Kiss E."/>
            <person name="Kuo A."/>
            <person name="Drula E."/>
            <person name="Kohler A."/>
            <person name="Sanchez-Garcia M."/>
            <person name="Morin E."/>
            <person name="Andreopoulos B."/>
            <person name="Barry K.W."/>
            <person name="Bonito G."/>
            <person name="Buee M."/>
            <person name="Carver A."/>
            <person name="Chen C."/>
            <person name="Cichocki N."/>
            <person name="Clum A."/>
            <person name="Culley D."/>
            <person name="Crous P.W."/>
            <person name="Fauchery L."/>
            <person name="Girlanda M."/>
            <person name="Hayes R.D."/>
            <person name="Keri Z."/>
            <person name="LaButti K."/>
            <person name="Lipzen A."/>
            <person name="Lombard V."/>
            <person name="Magnuson J."/>
            <person name="Maillard F."/>
            <person name="Murat C."/>
            <person name="Nolan M."/>
            <person name="Ohm R.A."/>
            <person name="Pangilinan J."/>
            <person name="Pereira M.F."/>
            <person name="Perotto S."/>
            <person name="Peter M."/>
            <person name="Pfister S."/>
            <person name="Riley R."/>
            <person name="Sitrit Y."/>
            <person name="Stielow J.B."/>
            <person name="Szollosi G."/>
            <person name="Zifcakova L."/>
            <person name="Stursova M."/>
            <person name="Spatafora J.W."/>
            <person name="Tedersoo L."/>
            <person name="Vaario L.M."/>
            <person name="Yamada A."/>
            <person name="Yan M."/>
            <person name="Wang P."/>
            <person name="Xu J."/>
            <person name="Bruns T."/>
            <person name="Baldrian P."/>
            <person name="Vilgalys R."/>
            <person name="Dunand C."/>
            <person name="Henrissat B."/>
            <person name="Grigoriev I.V."/>
            <person name="Hibbett D."/>
            <person name="Nagy L.G."/>
            <person name="Martin F.M."/>
        </authorList>
    </citation>
    <scope>NUCLEOTIDE SEQUENCE</scope>
    <source>
        <strain evidence="7">UP504</strain>
    </source>
</reference>
<feature type="region of interest" description="Disordered" evidence="6">
    <location>
        <begin position="107"/>
        <end position="173"/>
    </location>
</feature>
<comment type="domain">
    <text evidence="5">The RNA gate region regulates mRNA cap recognition to prevent promiscuous mRNA-binding before assembly of eif3d into the full eukaryotic translation initiation factor 3 (eIF-3) complex.</text>
</comment>